<sequence>MPRISHYEFMFITFTGGPSGLVLNHDVFHNSNPLCSHTTGPLRLFHSHSSQLLLGGVKSPPPPFFFSFRCNKPSGLRSSIVCIYFIHVLF</sequence>
<accession>A0A8C0K105</accession>
<dbReference type="Ensembl" id="ENSCAFT00020008669.1">
    <property type="protein sequence ID" value="ENSCAFP00020007489.1"/>
    <property type="gene ID" value="ENSCAFG00020006057.1"/>
</dbReference>
<keyword evidence="2" id="KW-1185">Reference proteome</keyword>
<reference evidence="1" key="2">
    <citation type="submission" date="2025-09" db="UniProtKB">
        <authorList>
            <consortium name="Ensembl"/>
        </authorList>
    </citation>
    <scope>IDENTIFICATION</scope>
</reference>
<organism evidence="1 2">
    <name type="scientific">Canis lupus dingo</name>
    <name type="common">dingo</name>
    <dbReference type="NCBI Taxonomy" id="286419"/>
    <lineage>
        <taxon>Eukaryota</taxon>
        <taxon>Metazoa</taxon>
        <taxon>Chordata</taxon>
        <taxon>Craniata</taxon>
        <taxon>Vertebrata</taxon>
        <taxon>Euteleostomi</taxon>
        <taxon>Mammalia</taxon>
        <taxon>Eutheria</taxon>
        <taxon>Laurasiatheria</taxon>
        <taxon>Carnivora</taxon>
        <taxon>Caniformia</taxon>
        <taxon>Canidae</taxon>
        <taxon>Canis</taxon>
    </lineage>
</organism>
<reference evidence="1" key="1">
    <citation type="submission" date="2025-08" db="UniProtKB">
        <authorList>
            <consortium name="Ensembl"/>
        </authorList>
    </citation>
    <scope>IDENTIFICATION</scope>
</reference>
<protein>
    <submittedName>
        <fullName evidence="1">Uncharacterized protein</fullName>
    </submittedName>
</protein>
<proteinExistence type="predicted"/>
<dbReference type="AlphaFoldDB" id="A0A8C0K105"/>
<evidence type="ECO:0000313" key="2">
    <source>
        <dbReference type="Proteomes" id="UP000694391"/>
    </source>
</evidence>
<dbReference type="GeneTree" id="ENSGT00940000165306"/>
<dbReference type="Proteomes" id="UP000694391">
    <property type="component" value="Unplaced"/>
</dbReference>
<name>A0A8C0K105_CANLU</name>
<evidence type="ECO:0000313" key="1">
    <source>
        <dbReference type="Ensembl" id="ENSCAFP00020007489.1"/>
    </source>
</evidence>